<protein>
    <recommendedName>
        <fullName evidence="9">DNA 3'-5' helicase</fullName>
        <ecNumber evidence="9">5.6.2.4</ecNumber>
    </recommendedName>
    <alternativeName>
        <fullName evidence="10">DNA 3'-5' helicase II</fullName>
    </alternativeName>
</protein>
<comment type="catalytic activity">
    <reaction evidence="8">
        <text>Couples ATP hydrolysis with the unwinding of duplex DNA by translocating in the 3'-5' direction.</text>
        <dbReference type="EC" id="5.6.2.4"/>
    </reaction>
</comment>
<feature type="domain" description="UvrD-like helicase ATP-binding" evidence="13">
    <location>
        <begin position="3"/>
        <end position="280"/>
    </location>
</feature>
<dbReference type="InterPro" id="IPR014016">
    <property type="entry name" value="UvrD-like_ATP-bd"/>
</dbReference>
<dbReference type="PANTHER" id="PTHR11070:SF2">
    <property type="entry name" value="ATP-DEPENDENT DNA HELICASE SRS2"/>
    <property type="match status" value="1"/>
</dbReference>
<dbReference type="EMBL" id="NQYH01000013">
    <property type="protein sequence ID" value="RIY39793.1"/>
    <property type="molecule type" value="Genomic_DNA"/>
</dbReference>
<evidence type="ECO:0000259" key="14">
    <source>
        <dbReference type="PROSITE" id="PS51217"/>
    </source>
</evidence>
<evidence type="ECO:0000256" key="11">
    <source>
        <dbReference type="ARBA" id="ARBA00048988"/>
    </source>
</evidence>
<dbReference type="InterPro" id="IPR027417">
    <property type="entry name" value="P-loop_NTPase"/>
</dbReference>
<keyword evidence="5 12" id="KW-0067">ATP-binding</keyword>
<evidence type="ECO:0000256" key="8">
    <source>
        <dbReference type="ARBA" id="ARBA00034617"/>
    </source>
</evidence>
<reference evidence="15 16" key="1">
    <citation type="submission" date="2017-08" db="EMBL/GenBank/DDBJ databases">
        <title>Pusillimonas indicus sp. nov., a member of the family Alcaligenaceae isolated from surface seawater.</title>
        <authorList>
            <person name="Li J."/>
        </authorList>
    </citation>
    <scope>NUCLEOTIDE SEQUENCE [LARGE SCALE GENOMIC DNA]</scope>
    <source>
        <strain evidence="15 16">L52-1-41</strain>
    </source>
</reference>
<dbReference type="GO" id="GO:0003677">
    <property type="term" value="F:DNA binding"/>
    <property type="evidence" value="ECO:0007669"/>
    <property type="project" value="UniProtKB-KW"/>
</dbReference>
<comment type="caution">
    <text evidence="15">The sequence shown here is derived from an EMBL/GenBank/DDBJ whole genome shotgun (WGS) entry which is preliminary data.</text>
</comment>
<keyword evidence="6" id="KW-0238">DNA-binding</keyword>
<evidence type="ECO:0000256" key="7">
    <source>
        <dbReference type="ARBA" id="ARBA00023235"/>
    </source>
</evidence>
<accession>A0A3A1YND7</accession>
<keyword evidence="3 12" id="KW-0378">Hydrolase</keyword>
<evidence type="ECO:0000256" key="9">
    <source>
        <dbReference type="ARBA" id="ARBA00034808"/>
    </source>
</evidence>
<proteinExistence type="inferred from homology"/>
<dbReference type="PROSITE" id="PS51217">
    <property type="entry name" value="UVRD_HELICASE_CTER"/>
    <property type="match status" value="1"/>
</dbReference>
<evidence type="ECO:0000256" key="5">
    <source>
        <dbReference type="ARBA" id="ARBA00022840"/>
    </source>
</evidence>
<dbReference type="PANTHER" id="PTHR11070">
    <property type="entry name" value="UVRD / RECB / PCRA DNA HELICASE FAMILY MEMBER"/>
    <property type="match status" value="1"/>
</dbReference>
<dbReference type="InterPro" id="IPR000212">
    <property type="entry name" value="DNA_helicase_UvrD/REP"/>
</dbReference>
<name>A0A3A1YND7_9BURK</name>
<dbReference type="AlphaFoldDB" id="A0A3A1YND7"/>
<evidence type="ECO:0000256" key="6">
    <source>
        <dbReference type="ARBA" id="ARBA00023125"/>
    </source>
</evidence>
<comment type="catalytic activity">
    <reaction evidence="11">
        <text>ATP + H2O = ADP + phosphate + H(+)</text>
        <dbReference type="Rhea" id="RHEA:13065"/>
        <dbReference type="ChEBI" id="CHEBI:15377"/>
        <dbReference type="ChEBI" id="CHEBI:15378"/>
        <dbReference type="ChEBI" id="CHEBI:30616"/>
        <dbReference type="ChEBI" id="CHEBI:43474"/>
        <dbReference type="ChEBI" id="CHEBI:456216"/>
        <dbReference type="EC" id="5.6.2.4"/>
    </reaction>
</comment>
<dbReference type="EC" id="5.6.2.4" evidence="9"/>
<dbReference type="GO" id="GO:0005524">
    <property type="term" value="F:ATP binding"/>
    <property type="evidence" value="ECO:0007669"/>
    <property type="project" value="UniProtKB-UniRule"/>
</dbReference>
<dbReference type="InterPro" id="IPR014017">
    <property type="entry name" value="DNA_helicase_UvrD-like_C"/>
</dbReference>
<dbReference type="Gene3D" id="1.10.10.160">
    <property type="match status" value="1"/>
</dbReference>
<dbReference type="GO" id="GO:0043138">
    <property type="term" value="F:3'-5' DNA helicase activity"/>
    <property type="evidence" value="ECO:0007669"/>
    <property type="project" value="UniProtKB-EC"/>
</dbReference>
<dbReference type="RefSeq" id="WP_119516748.1">
    <property type="nucleotide sequence ID" value="NZ_NQYH01000013.1"/>
</dbReference>
<dbReference type="Proteomes" id="UP000266206">
    <property type="component" value="Unassembled WGS sequence"/>
</dbReference>
<dbReference type="GO" id="GO:0000725">
    <property type="term" value="P:recombinational repair"/>
    <property type="evidence" value="ECO:0007669"/>
    <property type="project" value="TreeGrafter"/>
</dbReference>
<dbReference type="Pfam" id="PF21196">
    <property type="entry name" value="PcrA_UvrD_tudor"/>
    <property type="match status" value="1"/>
</dbReference>
<evidence type="ECO:0000313" key="16">
    <source>
        <dbReference type="Proteomes" id="UP000266206"/>
    </source>
</evidence>
<dbReference type="PROSITE" id="PS51198">
    <property type="entry name" value="UVRD_HELICASE_ATP_BIND"/>
    <property type="match status" value="1"/>
</dbReference>
<dbReference type="CDD" id="cd17932">
    <property type="entry name" value="DEXQc_UvrD"/>
    <property type="match status" value="1"/>
</dbReference>
<evidence type="ECO:0000256" key="1">
    <source>
        <dbReference type="ARBA" id="ARBA00009922"/>
    </source>
</evidence>
<evidence type="ECO:0000313" key="15">
    <source>
        <dbReference type="EMBL" id="RIY39793.1"/>
    </source>
</evidence>
<evidence type="ECO:0000256" key="4">
    <source>
        <dbReference type="ARBA" id="ARBA00022806"/>
    </source>
</evidence>
<organism evidence="15 16">
    <name type="scientific">Neopusillimonas maritima</name>
    <dbReference type="NCBI Taxonomy" id="2026239"/>
    <lineage>
        <taxon>Bacteria</taxon>
        <taxon>Pseudomonadati</taxon>
        <taxon>Pseudomonadota</taxon>
        <taxon>Betaproteobacteria</taxon>
        <taxon>Burkholderiales</taxon>
        <taxon>Alcaligenaceae</taxon>
        <taxon>Neopusillimonas</taxon>
    </lineage>
</organism>
<feature type="domain" description="UvrD-like helicase C-terminal" evidence="14">
    <location>
        <begin position="281"/>
        <end position="572"/>
    </location>
</feature>
<dbReference type="InterPro" id="IPR013986">
    <property type="entry name" value="DExx_box_DNA_helicase_dom_sf"/>
</dbReference>
<dbReference type="CDD" id="cd18807">
    <property type="entry name" value="SF1_C_UvrD"/>
    <property type="match status" value="1"/>
</dbReference>
<evidence type="ECO:0000256" key="12">
    <source>
        <dbReference type="PROSITE-ProRule" id="PRU00560"/>
    </source>
</evidence>
<keyword evidence="2 12" id="KW-0547">Nucleotide-binding</keyword>
<sequence>MIGSLNEQQQAAVTLPEGHALVLAGAGSGKTRVLTTRMAWLIQTSQVSPFGLLAVTFTNKSAREMLTRLSSLLPINTRGMWVGTFHGLCNRLLRAHHRDAGLPQTFQILDSADQLSAIKRLIKAAGIDDDKYPPRDVQRFINGSKEQGLRPDQVDAWDAHRRGLISIYEQYQAQCEREGVVDFAELLLRAYELLSRNAPIREHYQRRFQHILIDEFQDTNDLQYRWLKLLAGGGASLFAVGDDDQSIYAFRGANVGNMAAFERDYAKGNVIRLEQNYRSHGHILDSANALIAHNAARLGKNLWTEEGEGEPVRVCEQGTDLLEAQWVVDEIKSLVNDGHTRSDIAVLYRSNAQSRVIEHALFSSGLPYKVYGGLRFFERQEVKHALAYLRLITNPNDDTSWLRVVNFPARGIGARTLEQLGDAARAAGSSLYGAVDSLSGKSGLKLQAFAELLAQLTEQAHYLPLPEIIEHVVHHSGLRDFYMGEKEGEDRLENLQELVNAAAVFVGEEGMVGEPALSQAARETIDPLDMAGPPTMSSLDAFLSHASLEAGDNQARAGEDAIQLMTVHAAKGLEFDSVFMTGLEEGLFPHENSLTEQGGLEEERRLMYVAMTRARKRLYLTLAQSRMLHGQTRYAMRSRFLEEIPDAHLKWLTPKVSTMGAAMGSGMGSSWSGSGYRRGDAYNRPSTGAMSPREPRLATSGVRVGEKQFRIGQGVHHAKFGDGTIIGLSGMGNDAQAQIQFRDVGTKTLALGVAKLDIVSS</sequence>
<dbReference type="Pfam" id="PF00580">
    <property type="entry name" value="UvrD-helicase"/>
    <property type="match status" value="1"/>
</dbReference>
<evidence type="ECO:0000256" key="10">
    <source>
        <dbReference type="ARBA" id="ARBA00034923"/>
    </source>
</evidence>
<dbReference type="SUPFAM" id="SSF52540">
    <property type="entry name" value="P-loop containing nucleoside triphosphate hydrolases"/>
    <property type="match status" value="1"/>
</dbReference>
<dbReference type="Pfam" id="PF13361">
    <property type="entry name" value="UvrD_C"/>
    <property type="match status" value="1"/>
</dbReference>
<evidence type="ECO:0000256" key="3">
    <source>
        <dbReference type="ARBA" id="ARBA00022801"/>
    </source>
</evidence>
<dbReference type="GO" id="GO:0016887">
    <property type="term" value="F:ATP hydrolysis activity"/>
    <property type="evidence" value="ECO:0007669"/>
    <property type="project" value="RHEA"/>
</dbReference>
<dbReference type="Gene3D" id="3.40.50.300">
    <property type="entry name" value="P-loop containing nucleotide triphosphate hydrolases"/>
    <property type="match status" value="2"/>
</dbReference>
<keyword evidence="4 12" id="KW-0347">Helicase</keyword>
<evidence type="ECO:0000259" key="13">
    <source>
        <dbReference type="PROSITE" id="PS51198"/>
    </source>
</evidence>
<gene>
    <name evidence="15" type="ORF">CJP73_13215</name>
</gene>
<evidence type="ECO:0000256" key="2">
    <source>
        <dbReference type="ARBA" id="ARBA00022741"/>
    </source>
</evidence>
<dbReference type="OrthoDB" id="5905204at2"/>
<dbReference type="Gene3D" id="1.10.486.10">
    <property type="entry name" value="PCRA, domain 4"/>
    <property type="match status" value="1"/>
</dbReference>
<comment type="similarity">
    <text evidence="1">Belongs to the helicase family. UvrD subfamily.</text>
</comment>
<keyword evidence="7" id="KW-0413">Isomerase</keyword>
<feature type="binding site" evidence="12">
    <location>
        <begin position="24"/>
        <end position="31"/>
    </location>
    <ligand>
        <name>ATP</name>
        <dbReference type="ChEBI" id="CHEBI:30616"/>
    </ligand>
</feature>